<feature type="region of interest" description="Disordered" evidence="1">
    <location>
        <begin position="129"/>
        <end position="152"/>
    </location>
</feature>
<feature type="compositionally biased region" description="Polar residues" evidence="1">
    <location>
        <begin position="896"/>
        <end position="915"/>
    </location>
</feature>
<name>A0A7I4C512_PHYPA</name>
<dbReference type="Proteomes" id="UP000006727">
    <property type="component" value="Chromosome 21"/>
</dbReference>
<dbReference type="PANTHER" id="PTHR31680:SF4">
    <property type="entry name" value="LONGIFOLIA PROTEIN"/>
    <property type="match status" value="1"/>
</dbReference>
<feature type="compositionally biased region" description="Basic and acidic residues" evidence="1">
    <location>
        <begin position="943"/>
        <end position="957"/>
    </location>
</feature>
<reference evidence="3 4" key="1">
    <citation type="journal article" date="2008" name="Science">
        <title>The Physcomitrella genome reveals evolutionary insights into the conquest of land by plants.</title>
        <authorList>
            <person name="Rensing S."/>
            <person name="Lang D."/>
            <person name="Zimmer A."/>
            <person name="Terry A."/>
            <person name="Salamov A."/>
            <person name="Shapiro H."/>
            <person name="Nishiyama T."/>
            <person name="Perroud P.-F."/>
            <person name="Lindquist E."/>
            <person name="Kamisugi Y."/>
            <person name="Tanahashi T."/>
            <person name="Sakakibara K."/>
            <person name="Fujita T."/>
            <person name="Oishi K."/>
            <person name="Shin-I T."/>
            <person name="Kuroki Y."/>
            <person name="Toyoda A."/>
            <person name="Suzuki Y."/>
            <person name="Hashimoto A."/>
            <person name="Yamaguchi K."/>
            <person name="Sugano A."/>
            <person name="Kohara Y."/>
            <person name="Fujiyama A."/>
            <person name="Anterola A."/>
            <person name="Aoki S."/>
            <person name="Ashton N."/>
            <person name="Barbazuk W.B."/>
            <person name="Barker E."/>
            <person name="Bennetzen J."/>
            <person name="Bezanilla M."/>
            <person name="Blankenship R."/>
            <person name="Cho S.H."/>
            <person name="Dutcher S."/>
            <person name="Estelle M."/>
            <person name="Fawcett J.A."/>
            <person name="Gundlach H."/>
            <person name="Hanada K."/>
            <person name="Heyl A."/>
            <person name="Hicks K.A."/>
            <person name="Hugh J."/>
            <person name="Lohr M."/>
            <person name="Mayer K."/>
            <person name="Melkozernov A."/>
            <person name="Murata T."/>
            <person name="Nelson D."/>
            <person name="Pils B."/>
            <person name="Prigge M."/>
            <person name="Reiss B."/>
            <person name="Renner T."/>
            <person name="Rombauts S."/>
            <person name="Rushton P."/>
            <person name="Sanderfoot A."/>
            <person name="Schween G."/>
            <person name="Shiu S.-H."/>
            <person name="Stueber K."/>
            <person name="Theodoulou F.L."/>
            <person name="Tu H."/>
            <person name="Van de Peer Y."/>
            <person name="Verrier P.J."/>
            <person name="Waters E."/>
            <person name="Wood A."/>
            <person name="Yang L."/>
            <person name="Cove D."/>
            <person name="Cuming A."/>
            <person name="Hasebe M."/>
            <person name="Lucas S."/>
            <person name="Mishler D.B."/>
            <person name="Reski R."/>
            <person name="Grigoriev I."/>
            <person name="Quatrano R.S."/>
            <person name="Boore J.L."/>
        </authorList>
    </citation>
    <scope>NUCLEOTIDE SEQUENCE [LARGE SCALE GENOMIC DNA]</scope>
    <source>
        <strain evidence="3 4">cv. Gransden 2004</strain>
    </source>
</reference>
<dbReference type="EMBL" id="ABEU02000021">
    <property type="status" value="NOT_ANNOTATED_CDS"/>
    <property type="molecule type" value="Genomic_DNA"/>
</dbReference>
<protein>
    <recommendedName>
        <fullName evidence="2">DUF4378 domain-containing protein</fullName>
    </recommendedName>
</protein>
<evidence type="ECO:0000313" key="3">
    <source>
        <dbReference type="EnsemblPlants" id="Pp3c21_17470V3.2"/>
    </source>
</evidence>
<dbReference type="Gramene" id="Pp3c21_17470V3.2">
    <property type="protein sequence ID" value="Pp3c21_17470V3.2"/>
    <property type="gene ID" value="Pp3c21_17470"/>
</dbReference>
<sequence length="1208" mass="135998">MNMAADKAEDPPELLETLAENRITFEKQIGCLAGLLQIFHCQCTLNGHRKTSNRLRPVHEETSLQAHDILRHDAGSPAIYLRSGTKPARSRTAMYEANMSVEEWPSINKKEIPPEEIPPSRVSFYFENQPGRASPRRASPRHSPVHPKNLPLFPAQRRMSSDRRPSYENFPKSPDSSIIRNVVLNSLHKEKSRVSVDNSSRETMAGLIRLKNLARSRSVGGRNASARAGAEFPRSNSLGEQRSLEVYSDCIEEPLGFLARERITSNLIHLRRSVDSREISRLTVELEEGPGVGSFKDRRQKFVDDRSSHLNNFHKHESDAARQAALDLEKSLYALNLKESFRTFQKDKTYIHRSLVSGDVRRSPQAAAASKIGGRSPRREQMTRRVDFEGRCGGTNVVARLMGLEELSVPSTRMDLTEAGATDMNSKSLSADTEHGKCDEYRHGSYRGRYLSRKHRLMDGMPSRIRQQEVREALKSKITKSKNYFHEEGPLLTIQGCKSPTSTHEPLHDDIMQRLQQLRSWNATEEREILSQILETLQLKGLLHLPRSNSREAADRVTRNIPTQMNSDEVNVFEYRADSGHDWRKFSTRQDSSLKHPATIMIMRPSPTKMEVASMHKHADCKCNGSESSERSEATSTRLSNEDRGSAKHVREKIRSPARSSRPLPRMKDNARSTSPKQRRPPQGEEGQSWKVSLPVKAMSSISNTPSQLPQARLPRGQAPHLRDKKESKAALVTLRGQSHGTLKKCLAAKNCEAQTARNSVETTHRKRSSRTANKAASPTASRYSTPCRDNVEDRIASETRLDKKKFAEGTHSPAHEAALKETDYEDWKKECKARVTAGGAMDHSVVNFDHDPCVDRHALNSSPARLRAKLQTLKDCSDVKAAPNELKAPQGSPAEKTQTPDQQQGLESCDQHSPVSVLDNSVFDAEDSSPSPPVTTNVQDSHQSEGHEYETRVEDGDRFAITPSTSVETKHVTYVPPAERGEPRDLHAEMHLPIDHITSCDEGINSSLSRDNLVTDFVGQLLVMSGAARAEWSSGMFVSGQLYANHENHHEWLSKFEAPENAYLFNKCHRQLLIDFTIEVLTTKLAENESAETWLEPSWARTEQQHQFKRQSIENIIWKELQDLPCTSSYDICDAVQGILQKDFGSQGPKWTGFRTEVGEVGVEVEKMIYKDLMDEVVRELKCFGSCRHLTNIFEGGSGPRRQLFTS</sequence>
<dbReference type="AlphaFoldDB" id="A0A7I4C512"/>
<organism evidence="3 4">
    <name type="scientific">Physcomitrium patens</name>
    <name type="common">Spreading-leaved earth moss</name>
    <name type="synonym">Physcomitrella patens</name>
    <dbReference type="NCBI Taxonomy" id="3218"/>
    <lineage>
        <taxon>Eukaryota</taxon>
        <taxon>Viridiplantae</taxon>
        <taxon>Streptophyta</taxon>
        <taxon>Embryophyta</taxon>
        <taxon>Bryophyta</taxon>
        <taxon>Bryophytina</taxon>
        <taxon>Bryopsida</taxon>
        <taxon>Funariidae</taxon>
        <taxon>Funariales</taxon>
        <taxon>Funariaceae</taxon>
        <taxon>Physcomitrium</taxon>
    </lineage>
</organism>
<dbReference type="GO" id="GO:0051513">
    <property type="term" value="P:regulation of monopolar cell growth"/>
    <property type="evidence" value="ECO:0007669"/>
    <property type="project" value="InterPro"/>
</dbReference>
<reference evidence="3 4" key="2">
    <citation type="journal article" date="2018" name="Plant J.">
        <title>The Physcomitrella patens chromosome-scale assembly reveals moss genome structure and evolution.</title>
        <authorList>
            <person name="Lang D."/>
            <person name="Ullrich K.K."/>
            <person name="Murat F."/>
            <person name="Fuchs J."/>
            <person name="Jenkins J."/>
            <person name="Haas F.B."/>
            <person name="Piednoel M."/>
            <person name="Gundlach H."/>
            <person name="Van Bel M."/>
            <person name="Meyberg R."/>
            <person name="Vives C."/>
            <person name="Morata J."/>
            <person name="Symeonidi A."/>
            <person name="Hiss M."/>
            <person name="Muchero W."/>
            <person name="Kamisugi Y."/>
            <person name="Saleh O."/>
            <person name="Blanc G."/>
            <person name="Decker E.L."/>
            <person name="van Gessel N."/>
            <person name="Grimwood J."/>
            <person name="Hayes R.D."/>
            <person name="Graham S.W."/>
            <person name="Gunter L.E."/>
            <person name="McDaniel S.F."/>
            <person name="Hoernstein S.N.W."/>
            <person name="Larsson A."/>
            <person name="Li F.W."/>
            <person name="Perroud P.F."/>
            <person name="Phillips J."/>
            <person name="Ranjan P."/>
            <person name="Rokshar D.S."/>
            <person name="Rothfels C.J."/>
            <person name="Schneider L."/>
            <person name="Shu S."/>
            <person name="Stevenson D.W."/>
            <person name="Thummler F."/>
            <person name="Tillich M."/>
            <person name="Villarreal Aguilar J.C."/>
            <person name="Widiez T."/>
            <person name="Wong G.K."/>
            <person name="Wymore A."/>
            <person name="Zhang Y."/>
            <person name="Zimmer A.D."/>
            <person name="Quatrano R.S."/>
            <person name="Mayer K.F.X."/>
            <person name="Goodstein D."/>
            <person name="Casacuberta J.M."/>
            <person name="Vandepoele K."/>
            <person name="Reski R."/>
            <person name="Cuming A.C."/>
            <person name="Tuskan G.A."/>
            <person name="Maumus F."/>
            <person name="Salse J."/>
            <person name="Schmutz J."/>
            <person name="Rensing S.A."/>
        </authorList>
    </citation>
    <scope>NUCLEOTIDE SEQUENCE [LARGE SCALE GENOMIC DNA]</scope>
    <source>
        <strain evidence="3 4">cv. Gransden 2004</strain>
    </source>
</reference>
<feature type="compositionally biased region" description="Polar residues" evidence="1">
    <location>
        <begin position="771"/>
        <end position="785"/>
    </location>
</feature>
<dbReference type="PANTHER" id="PTHR31680">
    <property type="entry name" value="LONGIFOLIA PROTEIN"/>
    <property type="match status" value="1"/>
</dbReference>
<gene>
    <name evidence="3" type="primary">LOC112274438</name>
</gene>
<dbReference type="Pfam" id="PF14309">
    <property type="entry name" value="DUF4378"/>
    <property type="match status" value="1"/>
</dbReference>
<dbReference type="EnsemblPlants" id="Pp3c21_17470V3.2">
    <property type="protein sequence ID" value="Pp3c21_17470V3.2"/>
    <property type="gene ID" value="Pp3c21_17470"/>
</dbReference>
<feature type="region of interest" description="Disordered" evidence="1">
    <location>
        <begin position="362"/>
        <end position="381"/>
    </location>
</feature>
<accession>A0A7I4C512</accession>
<reference evidence="3" key="3">
    <citation type="submission" date="2020-12" db="UniProtKB">
        <authorList>
            <consortium name="EnsemblPlants"/>
        </authorList>
    </citation>
    <scope>IDENTIFICATION</scope>
</reference>
<feature type="region of interest" description="Disordered" evidence="1">
    <location>
        <begin position="755"/>
        <end position="792"/>
    </location>
</feature>
<feature type="region of interest" description="Disordered" evidence="1">
    <location>
        <begin position="610"/>
        <end position="727"/>
    </location>
</feature>
<evidence type="ECO:0000259" key="2">
    <source>
        <dbReference type="Pfam" id="PF14309"/>
    </source>
</evidence>
<evidence type="ECO:0000313" key="4">
    <source>
        <dbReference type="Proteomes" id="UP000006727"/>
    </source>
</evidence>
<feature type="region of interest" description="Disordered" evidence="1">
    <location>
        <begin position="884"/>
        <end position="957"/>
    </location>
</feature>
<feature type="compositionally biased region" description="Polar residues" evidence="1">
    <location>
        <begin position="700"/>
        <end position="710"/>
    </location>
</feature>
<feature type="domain" description="DUF4378" evidence="2">
    <location>
        <begin position="1018"/>
        <end position="1177"/>
    </location>
</feature>
<keyword evidence="4" id="KW-1185">Reference proteome</keyword>
<evidence type="ECO:0000256" key="1">
    <source>
        <dbReference type="SAM" id="MobiDB-lite"/>
    </source>
</evidence>
<feature type="compositionally biased region" description="Basic residues" evidence="1">
    <location>
        <begin position="134"/>
        <end position="145"/>
    </location>
</feature>
<proteinExistence type="predicted"/>
<dbReference type="InterPro" id="IPR033334">
    <property type="entry name" value="LNG1/2"/>
</dbReference>
<dbReference type="InterPro" id="IPR025486">
    <property type="entry name" value="DUF4378"/>
</dbReference>